<keyword evidence="1" id="KW-0472">Membrane</keyword>
<keyword evidence="1" id="KW-1133">Transmembrane helix</keyword>
<keyword evidence="3" id="KW-1185">Reference proteome</keyword>
<comment type="caution">
    <text evidence="2">The sequence shown here is derived from an EMBL/GenBank/DDBJ whole genome shotgun (WGS) entry which is preliminary data.</text>
</comment>
<feature type="transmembrane region" description="Helical" evidence="1">
    <location>
        <begin position="28"/>
        <end position="52"/>
    </location>
</feature>
<evidence type="ECO:0008006" key="4">
    <source>
        <dbReference type="Google" id="ProtNLM"/>
    </source>
</evidence>
<proteinExistence type="predicted"/>
<feature type="transmembrane region" description="Helical" evidence="1">
    <location>
        <begin position="59"/>
        <end position="82"/>
    </location>
</feature>
<feature type="transmembrane region" description="Helical" evidence="1">
    <location>
        <begin position="94"/>
        <end position="114"/>
    </location>
</feature>
<gene>
    <name evidence="2" type="ORF">GGQ72_002598</name>
</gene>
<name>A0A7W6LGL5_9HYPH</name>
<dbReference type="AlphaFoldDB" id="A0A7W6LGL5"/>
<keyword evidence="1" id="KW-0812">Transmembrane</keyword>
<dbReference type="RefSeq" id="WP_165134566.1">
    <property type="nucleotide sequence ID" value="NZ_CP049250.1"/>
</dbReference>
<organism evidence="2 3">
    <name type="scientific">Rhizobium rhizoryzae</name>
    <dbReference type="NCBI Taxonomy" id="451876"/>
    <lineage>
        <taxon>Bacteria</taxon>
        <taxon>Pseudomonadati</taxon>
        <taxon>Pseudomonadota</taxon>
        <taxon>Alphaproteobacteria</taxon>
        <taxon>Hyphomicrobiales</taxon>
        <taxon>Rhizobiaceae</taxon>
        <taxon>Rhizobium/Agrobacterium group</taxon>
        <taxon>Rhizobium</taxon>
    </lineage>
</organism>
<accession>A0A7W6LGL5</accession>
<protein>
    <recommendedName>
        <fullName evidence="4">Phage holin family protein</fullName>
    </recommendedName>
</protein>
<evidence type="ECO:0000313" key="2">
    <source>
        <dbReference type="EMBL" id="MBB4144046.1"/>
    </source>
</evidence>
<reference evidence="2 3" key="1">
    <citation type="submission" date="2020-08" db="EMBL/GenBank/DDBJ databases">
        <title>Genomic Encyclopedia of Type Strains, Phase IV (KMG-IV): sequencing the most valuable type-strain genomes for metagenomic binning, comparative biology and taxonomic classification.</title>
        <authorList>
            <person name="Goeker M."/>
        </authorList>
    </citation>
    <scope>NUCLEOTIDE SEQUENCE [LARGE SCALE GENOMIC DNA]</scope>
    <source>
        <strain evidence="2 3">DSM 29514</strain>
    </source>
</reference>
<evidence type="ECO:0000256" key="1">
    <source>
        <dbReference type="SAM" id="Phobius"/>
    </source>
</evidence>
<dbReference type="EMBL" id="JACIEC010000002">
    <property type="protein sequence ID" value="MBB4144046.1"/>
    <property type="molecule type" value="Genomic_DNA"/>
</dbReference>
<dbReference type="Proteomes" id="UP000519897">
    <property type="component" value="Unassembled WGS sequence"/>
</dbReference>
<sequence>MGALAPLLASLLTSDVRGFAQRTKRNVILYAIAALFALTAYGTGIAALAVYLARKIGPVNALASVAGGSLLIVLIILLAVSIKNKADEKRRREAAAGSRAMMLTAAVSALPLLVKSKPLMAAAISGGVGLIALKLLGGGNDPSDPSA</sequence>
<feature type="transmembrane region" description="Helical" evidence="1">
    <location>
        <begin position="119"/>
        <end position="137"/>
    </location>
</feature>
<evidence type="ECO:0000313" key="3">
    <source>
        <dbReference type="Proteomes" id="UP000519897"/>
    </source>
</evidence>